<comment type="similarity">
    <text evidence="8">Belongs to the chemokine-like receptor (CMKLR) family.</text>
</comment>
<dbReference type="PROSITE" id="PS50262">
    <property type="entry name" value="G_PROTEIN_RECEP_F1_2"/>
    <property type="match status" value="1"/>
</dbReference>
<keyword evidence="2 9" id="KW-0812">Transmembrane</keyword>
<dbReference type="GO" id="GO:0004982">
    <property type="term" value="F:N-formyl peptide receptor activity"/>
    <property type="evidence" value="ECO:0000318"/>
    <property type="project" value="GO_Central"/>
</dbReference>
<evidence type="ECO:0000256" key="8">
    <source>
        <dbReference type="ARBA" id="ARBA00025736"/>
    </source>
</evidence>
<dbReference type="GeneID" id="121395645"/>
<dbReference type="GO" id="GO:0004875">
    <property type="term" value="F:complement receptor activity"/>
    <property type="evidence" value="ECO:0000318"/>
    <property type="project" value="GO_Central"/>
</dbReference>
<keyword evidence="6 9" id="KW-0675">Receptor</keyword>
<dbReference type="RefSeq" id="XP_041425629.1">
    <property type="nucleotide sequence ID" value="XM_041569695.1"/>
</dbReference>
<organism evidence="12 13">
    <name type="scientific">Xenopus laevis</name>
    <name type="common">African clawed frog</name>
    <dbReference type="NCBI Taxonomy" id="8355"/>
    <lineage>
        <taxon>Eukaryota</taxon>
        <taxon>Metazoa</taxon>
        <taxon>Chordata</taxon>
        <taxon>Craniata</taxon>
        <taxon>Vertebrata</taxon>
        <taxon>Euteleostomi</taxon>
        <taxon>Amphibia</taxon>
        <taxon>Batrachia</taxon>
        <taxon>Anura</taxon>
        <taxon>Pipoidea</taxon>
        <taxon>Pipidae</taxon>
        <taxon>Xenopodinae</taxon>
        <taxon>Xenopus</taxon>
        <taxon>Xenopus</taxon>
    </lineage>
</organism>
<comment type="similarity">
    <text evidence="9">Belongs to the G-protein coupled receptor 1 family.</text>
</comment>
<dbReference type="OrthoDB" id="10044919at2759"/>
<evidence type="ECO:0000256" key="9">
    <source>
        <dbReference type="RuleBase" id="RU000688"/>
    </source>
</evidence>
<feature type="transmembrane region" description="Helical" evidence="10">
    <location>
        <begin position="107"/>
        <end position="134"/>
    </location>
</feature>
<feature type="transmembrane region" description="Helical" evidence="10">
    <location>
        <begin position="282"/>
        <end position="305"/>
    </location>
</feature>
<feature type="transmembrane region" description="Helical" evidence="10">
    <location>
        <begin position="210"/>
        <end position="232"/>
    </location>
</feature>
<feature type="transmembrane region" description="Helical" evidence="10">
    <location>
        <begin position="26"/>
        <end position="55"/>
    </location>
</feature>
<dbReference type="PRINTS" id="PR00237">
    <property type="entry name" value="GPCRRHODOPSN"/>
</dbReference>
<evidence type="ECO:0000256" key="10">
    <source>
        <dbReference type="SAM" id="Phobius"/>
    </source>
</evidence>
<feature type="domain" description="G-protein coupled receptors family 1 profile" evidence="11">
    <location>
        <begin position="48"/>
        <end position="302"/>
    </location>
</feature>
<evidence type="ECO:0000256" key="1">
    <source>
        <dbReference type="ARBA" id="ARBA00004141"/>
    </source>
</evidence>
<dbReference type="GO" id="GO:0005886">
    <property type="term" value="C:plasma membrane"/>
    <property type="evidence" value="ECO:0000318"/>
    <property type="project" value="GO_Central"/>
</dbReference>
<feature type="transmembrane region" description="Helical" evidence="10">
    <location>
        <begin position="244"/>
        <end position="262"/>
    </location>
</feature>
<evidence type="ECO:0000256" key="4">
    <source>
        <dbReference type="ARBA" id="ARBA00023040"/>
    </source>
</evidence>
<feature type="transmembrane region" description="Helical" evidence="10">
    <location>
        <begin position="67"/>
        <end position="87"/>
    </location>
</feature>
<keyword evidence="5 10" id="KW-0472">Membrane</keyword>
<evidence type="ECO:0000256" key="3">
    <source>
        <dbReference type="ARBA" id="ARBA00022989"/>
    </source>
</evidence>
<keyword evidence="4 9" id="KW-0297">G-protein coupled receptor</keyword>
<dbReference type="GO" id="GO:0007200">
    <property type="term" value="P:phospholipase C-activating G protein-coupled receptor signaling pathway"/>
    <property type="evidence" value="ECO:0000318"/>
    <property type="project" value="GO_Central"/>
</dbReference>
<feature type="transmembrane region" description="Helical" evidence="10">
    <location>
        <begin position="146"/>
        <end position="168"/>
    </location>
</feature>
<accession>A0A8J1L9H9</accession>
<dbReference type="SUPFAM" id="SSF81321">
    <property type="entry name" value="Family A G protein-coupled receptor-like"/>
    <property type="match status" value="1"/>
</dbReference>
<keyword evidence="12" id="KW-1185">Reference proteome</keyword>
<dbReference type="GO" id="GO:0006954">
    <property type="term" value="P:inflammatory response"/>
    <property type="evidence" value="ECO:0000318"/>
    <property type="project" value="GO_Central"/>
</dbReference>
<evidence type="ECO:0000256" key="2">
    <source>
        <dbReference type="ARBA" id="ARBA00022692"/>
    </source>
</evidence>
<dbReference type="InterPro" id="IPR017452">
    <property type="entry name" value="GPCR_Rhodpsn_7TM"/>
</dbReference>
<protein>
    <submittedName>
        <fullName evidence="13">C3a anaphylatoxin chemotactic receptor-like</fullName>
    </submittedName>
</protein>
<evidence type="ECO:0000256" key="6">
    <source>
        <dbReference type="ARBA" id="ARBA00023170"/>
    </source>
</evidence>
<evidence type="ECO:0000313" key="13">
    <source>
        <dbReference type="RefSeq" id="XP_041425629.1"/>
    </source>
</evidence>
<dbReference type="Pfam" id="PF00001">
    <property type="entry name" value="7tm_1"/>
    <property type="match status" value="1"/>
</dbReference>
<dbReference type="InterPro" id="IPR000276">
    <property type="entry name" value="GPCR_Rhodpsn"/>
</dbReference>
<dbReference type="InterPro" id="IPR000826">
    <property type="entry name" value="Formyl_rcpt-rel"/>
</dbReference>
<evidence type="ECO:0000313" key="12">
    <source>
        <dbReference type="Proteomes" id="UP000186698"/>
    </source>
</evidence>
<dbReference type="PRINTS" id="PR00526">
    <property type="entry name" value="FMETLEUPHER"/>
</dbReference>
<evidence type="ECO:0000256" key="5">
    <source>
        <dbReference type="ARBA" id="ARBA00023136"/>
    </source>
</evidence>
<sequence length="341" mass="39230">MEMESSTSSPNVTNFSTDAELPEENIFYLARAMCITCLSLTFILGILGNGLVIWITGFKMKKTMTTIWFLNLGISDFSFCLFLPLHITEAVLWGNWPFGQIICMGRYFTMGLNQCASLLFLTTISIDRCICVLYPIRSRSNRTSRLATIISVIIWLLSVALSFPNFFFTDIINYNNFSLCFLRNGSWDNITTIHEEMFILNFPAMVISDFVFTFLIPFPIIIVCYGLIAFRVRKNKRIPESSRTLKIILITVLCFFFCWVLYHLLPIIDIAGLYIEWPHKFLLYAFADCLAFSNSCLNPVIYVFVGRDFKESLKKSIPFLLESTFREKTDPPDILEGNNIL</sequence>
<gene>
    <name evidence="13" type="primary">LOC121395645</name>
</gene>
<reference evidence="13" key="1">
    <citation type="submission" date="2025-08" db="UniProtKB">
        <authorList>
            <consortium name="RefSeq"/>
        </authorList>
    </citation>
    <scope>IDENTIFICATION</scope>
    <source>
        <strain evidence="13">J_2021</strain>
        <tissue evidence="13">Erythrocytes</tissue>
    </source>
</reference>
<dbReference type="PANTHER" id="PTHR24225:SF63">
    <property type="entry name" value="C3A ANAPHYLATOXIN CHEMOTACTIC RECEPTOR-LIKE"/>
    <property type="match status" value="1"/>
</dbReference>
<dbReference type="PROSITE" id="PS00237">
    <property type="entry name" value="G_PROTEIN_RECEP_F1_1"/>
    <property type="match status" value="1"/>
</dbReference>
<comment type="subcellular location">
    <subcellularLocation>
        <location evidence="1">Membrane</location>
        <topology evidence="1">Multi-pass membrane protein</topology>
    </subcellularLocation>
</comment>
<keyword evidence="3 10" id="KW-1133">Transmembrane helix</keyword>
<dbReference type="GO" id="GO:0002430">
    <property type="term" value="P:complement receptor mediated signaling pathway"/>
    <property type="evidence" value="ECO:0000318"/>
    <property type="project" value="GO_Central"/>
</dbReference>
<dbReference type="KEGG" id="xla:121395645"/>
<dbReference type="GO" id="GO:0007204">
    <property type="term" value="P:positive regulation of cytosolic calcium ion concentration"/>
    <property type="evidence" value="ECO:0000318"/>
    <property type="project" value="GO_Central"/>
</dbReference>
<evidence type="ECO:0000259" key="11">
    <source>
        <dbReference type="PROSITE" id="PS50262"/>
    </source>
</evidence>
<dbReference type="AlphaFoldDB" id="A0A8J1L9H9"/>
<proteinExistence type="inferred from homology"/>
<keyword evidence="7 9" id="KW-0807">Transducer</keyword>
<evidence type="ECO:0000256" key="7">
    <source>
        <dbReference type="ARBA" id="ARBA00023224"/>
    </source>
</evidence>
<dbReference type="PANTHER" id="PTHR24225">
    <property type="entry name" value="CHEMOTACTIC RECEPTOR"/>
    <property type="match status" value="1"/>
</dbReference>
<dbReference type="Gene3D" id="1.20.1070.10">
    <property type="entry name" value="Rhodopsin 7-helix transmembrane proteins"/>
    <property type="match status" value="1"/>
</dbReference>
<name>A0A8J1L9H9_XENLA</name>
<dbReference type="Proteomes" id="UP000186698">
    <property type="component" value="Chromosome 7L"/>
</dbReference>